<proteinExistence type="predicted"/>
<sequence>MPLPQDVLNLIELNKDFYRTGSQLPPCLKLGKTQEETNHCRVMDTSDEQPIPVDPSRKPLKPTPKRTGS</sequence>
<dbReference type="OrthoDB" id="5852987at2759"/>
<dbReference type="AlphaFoldDB" id="A0A2A2JCC2"/>
<keyword evidence="3" id="KW-1185">Reference proteome</keyword>
<feature type="region of interest" description="Disordered" evidence="1">
    <location>
        <begin position="41"/>
        <end position="69"/>
    </location>
</feature>
<protein>
    <submittedName>
        <fullName evidence="2">Uncharacterized protein</fullName>
    </submittedName>
</protein>
<dbReference type="Proteomes" id="UP000218231">
    <property type="component" value="Unassembled WGS sequence"/>
</dbReference>
<reference evidence="2 3" key="1">
    <citation type="journal article" date="2017" name="Curr. Biol.">
        <title>Genome architecture and evolution of a unichromosomal asexual nematode.</title>
        <authorList>
            <person name="Fradin H."/>
            <person name="Zegar C."/>
            <person name="Gutwein M."/>
            <person name="Lucas J."/>
            <person name="Kovtun M."/>
            <person name="Corcoran D."/>
            <person name="Baugh L.R."/>
            <person name="Kiontke K."/>
            <person name="Gunsalus K."/>
            <person name="Fitch D.H."/>
            <person name="Piano F."/>
        </authorList>
    </citation>
    <scope>NUCLEOTIDE SEQUENCE [LARGE SCALE GENOMIC DNA]</scope>
    <source>
        <strain evidence="2">PF1309</strain>
    </source>
</reference>
<organism evidence="2 3">
    <name type="scientific">Diploscapter pachys</name>
    <dbReference type="NCBI Taxonomy" id="2018661"/>
    <lineage>
        <taxon>Eukaryota</taxon>
        <taxon>Metazoa</taxon>
        <taxon>Ecdysozoa</taxon>
        <taxon>Nematoda</taxon>
        <taxon>Chromadorea</taxon>
        <taxon>Rhabditida</taxon>
        <taxon>Rhabditina</taxon>
        <taxon>Rhabditomorpha</taxon>
        <taxon>Rhabditoidea</taxon>
        <taxon>Rhabditidae</taxon>
        <taxon>Diploscapter</taxon>
    </lineage>
</organism>
<comment type="caution">
    <text evidence="2">The sequence shown here is derived from an EMBL/GenBank/DDBJ whole genome shotgun (WGS) entry which is preliminary data.</text>
</comment>
<feature type="compositionally biased region" description="Basic residues" evidence="1">
    <location>
        <begin position="58"/>
        <end position="69"/>
    </location>
</feature>
<dbReference type="EMBL" id="LIAE01010529">
    <property type="protein sequence ID" value="PAV59353.1"/>
    <property type="molecule type" value="Genomic_DNA"/>
</dbReference>
<accession>A0A2A2JCC2</accession>
<gene>
    <name evidence="2" type="ORF">WR25_21396</name>
</gene>
<evidence type="ECO:0000256" key="1">
    <source>
        <dbReference type="SAM" id="MobiDB-lite"/>
    </source>
</evidence>
<name>A0A2A2JCC2_9BILA</name>
<evidence type="ECO:0000313" key="3">
    <source>
        <dbReference type="Proteomes" id="UP000218231"/>
    </source>
</evidence>
<evidence type="ECO:0000313" key="2">
    <source>
        <dbReference type="EMBL" id="PAV59353.1"/>
    </source>
</evidence>